<name>A0A1H4C6T7_9BACT</name>
<dbReference type="FunFam" id="1.20.140.10:FF:000001">
    <property type="entry name" value="Acyl-CoA dehydrogenase"/>
    <property type="match status" value="1"/>
</dbReference>
<dbReference type="RefSeq" id="WP_092348926.1">
    <property type="nucleotide sequence ID" value="NZ_FNQN01000007.1"/>
</dbReference>
<keyword evidence="5 7" id="KW-0274">FAD</keyword>
<dbReference type="GO" id="GO:0003995">
    <property type="term" value="F:acyl-CoA dehydrogenase activity"/>
    <property type="evidence" value="ECO:0007669"/>
    <property type="project" value="TreeGrafter"/>
</dbReference>
<evidence type="ECO:0000259" key="9">
    <source>
        <dbReference type="Pfam" id="PF02770"/>
    </source>
</evidence>
<dbReference type="PIRSF" id="PIRSF016578">
    <property type="entry name" value="HsaA"/>
    <property type="match status" value="1"/>
</dbReference>
<dbReference type="InterPro" id="IPR046373">
    <property type="entry name" value="Acyl-CoA_Oxase/DH_mid-dom_sf"/>
</dbReference>
<feature type="domain" description="Acyl-CoA oxidase/dehydrogenase middle" evidence="9">
    <location>
        <begin position="123"/>
        <end position="213"/>
    </location>
</feature>
<keyword evidence="4 7" id="KW-0285">Flavoprotein</keyword>
<dbReference type="InterPro" id="IPR036250">
    <property type="entry name" value="AcylCo_DH-like_C"/>
</dbReference>
<reference evidence="11 12" key="1">
    <citation type="submission" date="2016-10" db="EMBL/GenBank/DDBJ databases">
        <authorList>
            <person name="de Groot N.N."/>
        </authorList>
    </citation>
    <scope>NUCLEOTIDE SEQUENCE [LARGE SCALE GENOMIC DNA]</scope>
    <source>
        <strain evidence="11 12">DSM 7343</strain>
    </source>
</reference>
<dbReference type="FunFam" id="2.40.110.10:FF:000002">
    <property type="entry name" value="Acyl-CoA dehydrogenase fadE12"/>
    <property type="match status" value="1"/>
</dbReference>
<comment type="subunit">
    <text evidence="3">Homotetramer.</text>
</comment>
<dbReference type="InterPro" id="IPR037069">
    <property type="entry name" value="AcylCoA_DH/ox_N_sf"/>
</dbReference>
<gene>
    <name evidence="11" type="ORF">SAMN05660420_02460</name>
</gene>
<accession>A0A1H4C6T7</accession>
<organism evidence="11 12">
    <name type="scientific">Desulfuromusa kysingii</name>
    <dbReference type="NCBI Taxonomy" id="37625"/>
    <lineage>
        <taxon>Bacteria</taxon>
        <taxon>Pseudomonadati</taxon>
        <taxon>Thermodesulfobacteriota</taxon>
        <taxon>Desulfuromonadia</taxon>
        <taxon>Desulfuromonadales</taxon>
        <taxon>Geopsychrobacteraceae</taxon>
        <taxon>Desulfuromusa</taxon>
    </lineage>
</organism>
<dbReference type="Pfam" id="PF00441">
    <property type="entry name" value="Acyl-CoA_dh_1"/>
    <property type="match status" value="1"/>
</dbReference>
<keyword evidence="12" id="KW-1185">Reference proteome</keyword>
<evidence type="ECO:0000256" key="2">
    <source>
        <dbReference type="ARBA" id="ARBA00009347"/>
    </source>
</evidence>
<keyword evidence="6 7" id="KW-0560">Oxidoreductase</keyword>
<dbReference type="Pfam" id="PF02771">
    <property type="entry name" value="Acyl-CoA_dh_N"/>
    <property type="match status" value="1"/>
</dbReference>
<dbReference type="InterPro" id="IPR006091">
    <property type="entry name" value="Acyl-CoA_Oxase/DH_mid-dom"/>
</dbReference>
<dbReference type="OrthoDB" id="9765339at2"/>
<dbReference type="PANTHER" id="PTHR43884">
    <property type="entry name" value="ACYL-COA DEHYDROGENASE"/>
    <property type="match status" value="1"/>
</dbReference>
<dbReference type="Gene3D" id="2.40.110.10">
    <property type="entry name" value="Butyryl-CoA Dehydrogenase, subunit A, domain 2"/>
    <property type="match status" value="1"/>
</dbReference>
<dbReference type="GO" id="GO:0050660">
    <property type="term" value="F:flavin adenine dinucleotide binding"/>
    <property type="evidence" value="ECO:0007669"/>
    <property type="project" value="InterPro"/>
</dbReference>
<dbReference type="InterPro" id="IPR013786">
    <property type="entry name" value="AcylCoA_DH/ox_N"/>
</dbReference>
<dbReference type="Pfam" id="PF02770">
    <property type="entry name" value="Acyl-CoA_dh_M"/>
    <property type="match status" value="1"/>
</dbReference>
<dbReference type="AlphaFoldDB" id="A0A1H4C6T7"/>
<dbReference type="InterPro" id="IPR009075">
    <property type="entry name" value="AcylCo_DH/oxidase_C"/>
</dbReference>
<comment type="cofactor">
    <cofactor evidence="1 7">
        <name>FAD</name>
        <dbReference type="ChEBI" id="CHEBI:57692"/>
    </cofactor>
</comment>
<dbReference type="Proteomes" id="UP000199409">
    <property type="component" value="Unassembled WGS sequence"/>
</dbReference>
<evidence type="ECO:0000256" key="6">
    <source>
        <dbReference type="ARBA" id="ARBA00023002"/>
    </source>
</evidence>
<evidence type="ECO:0000256" key="3">
    <source>
        <dbReference type="ARBA" id="ARBA00011881"/>
    </source>
</evidence>
<dbReference type="InterPro" id="IPR009100">
    <property type="entry name" value="AcylCoA_DH/oxidase_NM_dom_sf"/>
</dbReference>
<evidence type="ECO:0000256" key="4">
    <source>
        <dbReference type="ARBA" id="ARBA00022630"/>
    </source>
</evidence>
<evidence type="ECO:0000259" key="8">
    <source>
        <dbReference type="Pfam" id="PF00441"/>
    </source>
</evidence>
<sequence>MSVKLTEEQNLIVASMRELMTRENWDDYFKECDNEHKFPERFCKELSELGLHQIVNPVEYGGLEENAMVTFVAAWEEVLRLGGNAACIWFSSTYPVILREGNEKQKKIALELMETGLTKVGNAATEPGAGSDLGAMQTTYTRKDGKVYLNGQKTFCTDATYSDYLIVTALDAETKTKYTNWFVPTNAEGVTIAGLEKLGLKTNSAGEIYLDNVELEEDDMLGAEGAGFDMQKNDFNTERVVSGLYCYGYALCAFEDAAKYANQRVQFGEAIGRQQLIQLKLANMKAKLTNMRNMIYDGAEMVDDGTLDKGYAAMCKYYCVVAAQEVTDDALQILAGVGICGDHRASRAWRDIRASRISGGTDEMMILTLGRSIVKEYRNK</sequence>
<dbReference type="SUPFAM" id="SSF47203">
    <property type="entry name" value="Acyl-CoA dehydrogenase C-terminal domain-like"/>
    <property type="match status" value="1"/>
</dbReference>
<feature type="domain" description="Acyl-CoA dehydrogenase/oxidase N-terminal" evidence="10">
    <location>
        <begin position="6"/>
        <end position="112"/>
    </location>
</feature>
<evidence type="ECO:0000256" key="5">
    <source>
        <dbReference type="ARBA" id="ARBA00022827"/>
    </source>
</evidence>
<evidence type="ECO:0000256" key="7">
    <source>
        <dbReference type="RuleBase" id="RU362125"/>
    </source>
</evidence>
<dbReference type="STRING" id="37625.SAMN05660420_02460"/>
<evidence type="ECO:0000313" key="11">
    <source>
        <dbReference type="EMBL" id="SEA56059.1"/>
    </source>
</evidence>
<dbReference type="EMBL" id="FNQN01000007">
    <property type="protein sequence ID" value="SEA56059.1"/>
    <property type="molecule type" value="Genomic_DNA"/>
</dbReference>
<dbReference type="Gene3D" id="1.20.140.10">
    <property type="entry name" value="Butyryl-CoA Dehydrogenase, subunit A, domain 3"/>
    <property type="match status" value="1"/>
</dbReference>
<evidence type="ECO:0000313" key="12">
    <source>
        <dbReference type="Proteomes" id="UP000199409"/>
    </source>
</evidence>
<comment type="similarity">
    <text evidence="2 7">Belongs to the acyl-CoA dehydrogenase family.</text>
</comment>
<dbReference type="PANTHER" id="PTHR43884:SF12">
    <property type="entry name" value="ISOVALERYL-COA DEHYDROGENASE, MITOCHONDRIAL-RELATED"/>
    <property type="match status" value="1"/>
</dbReference>
<evidence type="ECO:0000259" key="10">
    <source>
        <dbReference type="Pfam" id="PF02771"/>
    </source>
</evidence>
<dbReference type="Gene3D" id="1.10.540.10">
    <property type="entry name" value="Acyl-CoA dehydrogenase/oxidase, N-terminal domain"/>
    <property type="match status" value="1"/>
</dbReference>
<evidence type="ECO:0000256" key="1">
    <source>
        <dbReference type="ARBA" id="ARBA00001974"/>
    </source>
</evidence>
<dbReference type="CDD" id="cd00567">
    <property type="entry name" value="ACAD"/>
    <property type="match status" value="1"/>
</dbReference>
<dbReference type="SUPFAM" id="SSF56645">
    <property type="entry name" value="Acyl-CoA dehydrogenase NM domain-like"/>
    <property type="match status" value="1"/>
</dbReference>
<protein>
    <submittedName>
        <fullName evidence="11">Crotonobetainyl-CoA dehydrogenase</fullName>
    </submittedName>
</protein>
<proteinExistence type="inferred from homology"/>
<feature type="domain" description="Acyl-CoA dehydrogenase/oxidase C-terminal" evidence="8">
    <location>
        <begin position="225"/>
        <end position="373"/>
    </location>
</feature>